<keyword evidence="2" id="KW-1185">Reference proteome</keyword>
<organism evidence="1 2">
    <name type="scientific">Nocardia flavorosea</name>
    <dbReference type="NCBI Taxonomy" id="53429"/>
    <lineage>
        <taxon>Bacteria</taxon>
        <taxon>Bacillati</taxon>
        <taxon>Actinomycetota</taxon>
        <taxon>Actinomycetes</taxon>
        <taxon>Mycobacteriales</taxon>
        <taxon>Nocardiaceae</taxon>
        <taxon>Nocardia</taxon>
    </lineage>
</organism>
<dbReference type="EMBL" id="JAAXOT010000001">
    <property type="protein sequence ID" value="NKY55004.1"/>
    <property type="molecule type" value="Genomic_DNA"/>
</dbReference>
<gene>
    <name evidence="1" type="ORF">HGA15_02285</name>
</gene>
<evidence type="ECO:0000313" key="1">
    <source>
        <dbReference type="EMBL" id="NKY55004.1"/>
    </source>
</evidence>
<dbReference type="InterPro" id="IPR012340">
    <property type="entry name" value="NA-bd_OB-fold"/>
</dbReference>
<dbReference type="RefSeq" id="WP_062970573.1">
    <property type="nucleotide sequence ID" value="NZ_JAAXOT010000001.1"/>
</dbReference>
<protein>
    <submittedName>
        <fullName evidence="1">Uncharacterized protein</fullName>
    </submittedName>
</protein>
<comment type="caution">
    <text evidence="1">The sequence shown here is derived from an EMBL/GenBank/DDBJ whole genome shotgun (WGS) entry which is preliminary data.</text>
</comment>
<proteinExistence type="predicted"/>
<evidence type="ECO:0000313" key="2">
    <source>
        <dbReference type="Proteomes" id="UP000570678"/>
    </source>
</evidence>
<dbReference type="AlphaFoldDB" id="A0A846YB61"/>
<dbReference type="Proteomes" id="UP000570678">
    <property type="component" value="Unassembled WGS sequence"/>
</dbReference>
<reference evidence="1 2" key="1">
    <citation type="submission" date="2020-04" db="EMBL/GenBank/DDBJ databases">
        <title>MicrobeNet Type strains.</title>
        <authorList>
            <person name="Nicholson A.C."/>
        </authorList>
    </citation>
    <scope>NUCLEOTIDE SEQUENCE [LARGE SCALE GENOMIC DNA]</scope>
    <source>
        <strain evidence="1 2">JCM 3332</strain>
    </source>
</reference>
<accession>A0A846YB61</accession>
<sequence length="76" mass="7679">MHDEVVGSTGKLISPIRGPGMLGEVLVAVRGGTEGYIARATEAIAAGSTVLVIAVDSGRIAEVVPWIPLGPDPASE</sequence>
<name>A0A846YB61_9NOCA</name>
<dbReference type="Gene3D" id="2.40.50.140">
    <property type="entry name" value="Nucleic acid-binding proteins"/>
    <property type="match status" value="1"/>
</dbReference>